<dbReference type="Gene3D" id="3.10.620.30">
    <property type="match status" value="1"/>
</dbReference>
<dbReference type="Pfam" id="PF01841">
    <property type="entry name" value="Transglut_core"/>
    <property type="match status" value="1"/>
</dbReference>
<dbReference type="InterPro" id="IPR002931">
    <property type="entry name" value="Transglutaminase-like"/>
</dbReference>
<dbReference type="PANTHER" id="PTHR33490">
    <property type="entry name" value="BLR5614 PROTEIN-RELATED"/>
    <property type="match status" value="1"/>
</dbReference>
<dbReference type="GO" id="GO:0006508">
    <property type="term" value="P:proteolysis"/>
    <property type="evidence" value="ECO:0007669"/>
    <property type="project" value="UniProtKB-KW"/>
</dbReference>
<gene>
    <name evidence="2" type="ORF">GA0116959_10588</name>
</gene>
<dbReference type="RefSeq" id="WP_092719045.1">
    <property type="nucleotide sequence ID" value="NZ_FMBK01000005.1"/>
</dbReference>
<dbReference type="InterPro" id="IPR038765">
    <property type="entry name" value="Papain-like_cys_pep_sf"/>
</dbReference>
<dbReference type="AlphaFoldDB" id="A0A1C4GTZ6"/>
<dbReference type="Proteomes" id="UP000243661">
    <property type="component" value="Unassembled WGS sequence"/>
</dbReference>
<dbReference type="InterPro" id="IPR013589">
    <property type="entry name" value="Bac_transglu_N"/>
</dbReference>
<dbReference type="SMART" id="SM00460">
    <property type="entry name" value="TGc"/>
    <property type="match status" value="1"/>
</dbReference>
<protein>
    <submittedName>
        <fullName evidence="2">Transglutaminase-like enzyme, putative cysteine protease</fullName>
    </submittedName>
</protein>
<evidence type="ECO:0000313" key="2">
    <source>
        <dbReference type="EMBL" id="SCC71669.1"/>
    </source>
</evidence>
<name>A0A1C4GTZ6_9GAMM</name>
<dbReference type="SUPFAM" id="SSF54001">
    <property type="entry name" value="Cysteine proteinases"/>
    <property type="match status" value="1"/>
</dbReference>
<dbReference type="GO" id="GO:0008233">
    <property type="term" value="F:peptidase activity"/>
    <property type="evidence" value="ECO:0007669"/>
    <property type="project" value="UniProtKB-KW"/>
</dbReference>
<sequence length="259" mass="29547">MKLMINHQTHYQYTDLACNSIQYIKMTPTSNLHQKVYSWDVSVPGQKCTKYDAFNNIWITSSQRQPYQQMTIMAQGIVEINHDTVYGVESLINPNLFLQPTANTLCNTEMKEFAKRHVPCLTRKYLIVLSEAILNHIPYVADQTSVLTSAIDAFQNQQGVCQDHSHVMIAMCKYLGLPARYVSGYLFVPNTSHLASHAWAEVFLENAWYCFDTSNQLFSPNSHIYVAIGRDYWDVAPIRGIRERGGVESMHSIVQVLAC</sequence>
<proteinExistence type="predicted"/>
<organism evidence="2 3">
    <name type="scientific">Acinetobacter albensis</name>
    <dbReference type="NCBI Taxonomy" id="1673609"/>
    <lineage>
        <taxon>Bacteria</taxon>
        <taxon>Pseudomonadati</taxon>
        <taxon>Pseudomonadota</taxon>
        <taxon>Gammaproteobacteria</taxon>
        <taxon>Moraxellales</taxon>
        <taxon>Moraxellaceae</taxon>
        <taxon>Acinetobacter</taxon>
    </lineage>
</organism>
<evidence type="ECO:0000313" key="3">
    <source>
        <dbReference type="Proteomes" id="UP000243661"/>
    </source>
</evidence>
<dbReference type="PANTHER" id="PTHR33490:SF6">
    <property type="entry name" value="SLL1049 PROTEIN"/>
    <property type="match status" value="1"/>
</dbReference>
<accession>A0A1C4GTZ6</accession>
<feature type="domain" description="Transglutaminase-like" evidence="1">
    <location>
        <begin position="153"/>
        <end position="215"/>
    </location>
</feature>
<dbReference type="EMBL" id="FMBK01000005">
    <property type="protein sequence ID" value="SCC71669.1"/>
    <property type="molecule type" value="Genomic_DNA"/>
</dbReference>
<dbReference type="OrthoDB" id="5438043at2"/>
<keyword evidence="2" id="KW-0645">Protease</keyword>
<dbReference type="Pfam" id="PF08379">
    <property type="entry name" value="Bact_transglu_N"/>
    <property type="match status" value="1"/>
</dbReference>
<reference evidence="2 3" key="1">
    <citation type="submission" date="2016-08" db="EMBL/GenBank/DDBJ databases">
        <authorList>
            <person name="Seilhamer J.J."/>
        </authorList>
    </citation>
    <scope>NUCLEOTIDE SEQUENCE [LARGE SCALE GENOMIC DNA]</scope>
    <source>
        <strain evidence="2 3">ANC 4874</strain>
    </source>
</reference>
<keyword evidence="2" id="KW-0378">Hydrolase</keyword>
<evidence type="ECO:0000259" key="1">
    <source>
        <dbReference type="SMART" id="SM00460"/>
    </source>
</evidence>